<evidence type="ECO:0000259" key="5">
    <source>
        <dbReference type="Pfam" id="PF01258"/>
    </source>
</evidence>
<dbReference type="SUPFAM" id="SSF57716">
    <property type="entry name" value="Glucocorticoid receptor-like (DNA-binding domain)"/>
    <property type="match status" value="1"/>
</dbReference>
<evidence type="ECO:0000256" key="1">
    <source>
        <dbReference type="ARBA" id="ARBA00022723"/>
    </source>
</evidence>
<dbReference type="RefSeq" id="WP_377936017.1">
    <property type="nucleotide sequence ID" value="NZ_JBHUEA010000025.1"/>
</dbReference>
<keyword evidence="2" id="KW-0863">Zinc-finger</keyword>
<proteinExistence type="predicted"/>
<evidence type="ECO:0000256" key="3">
    <source>
        <dbReference type="ARBA" id="ARBA00022833"/>
    </source>
</evidence>
<keyword evidence="7" id="KW-1185">Reference proteome</keyword>
<evidence type="ECO:0000313" key="6">
    <source>
        <dbReference type="EMBL" id="MFD1722689.1"/>
    </source>
</evidence>
<dbReference type="Pfam" id="PF01258">
    <property type="entry name" value="zf-dskA_traR"/>
    <property type="match status" value="1"/>
</dbReference>
<protein>
    <submittedName>
        <fullName evidence="6">TraR/DksA family transcriptional regulator</fullName>
    </submittedName>
</protein>
<sequence>MEDEARRRVLAVREDALRTVAELDRRIHDVVTARADANSDDEHDPEGATLAFERSQADAIRAAALRRLDDAEQAMRRLDSGEYGRCAVCGEPIPEGRLEARPLTDRCVRHA</sequence>
<comment type="caution">
    <text evidence="6">The sequence shown here is derived from an EMBL/GenBank/DDBJ whole genome shotgun (WGS) entry which is preliminary data.</text>
</comment>
<accession>A0ABW4LHN8</accession>
<dbReference type="Gene3D" id="1.20.120.910">
    <property type="entry name" value="DksA, coiled-coil domain"/>
    <property type="match status" value="1"/>
</dbReference>
<keyword evidence="1" id="KW-0479">Metal-binding</keyword>
<name>A0ABW4LHN8_9MICO</name>
<evidence type="ECO:0000256" key="2">
    <source>
        <dbReference type="ARBA" id="ARBA00022771"/>
    </source>
</evidence>
<reference evidence="7" key="1">
    <citation type="journal article" date="2019" name="Int. J. Syst. Evol. Microbiol.">
        <title>The Global Catalogue of Microorganisms (GCM) 10K type strain sequencing project: providing services to taxonomists for standard genome sequencing and annotation.</title>
        <authorList>
            <consortium name="The Broad Institute Genomics Platform"/>
            <consortium name="The Broad Institute Genome Sequencing Center for Infectious Disease"/>
            <person name="Wu L."/>
            <person name="Ma J."/>
        </authorList>
    </citation>
    <scope>NUCLEOTIDE SEQUENCE [LARGE SCALE GENOMIC DNA]</scope>
    <source>
        <strain evidence="7">CGMCC 1.12471</strain>
    </source>
</reference>
<feature type="domain" description="Zinc finger DksA/TraR C4-type" evidence="5">
    <location>
        <begin position="81"/>
        <end position="108"/>
    </location>
</feature>
<evidence type="ECO:0000313" key="7">
    <source>
        <dbReference type="Proteomes" id="UP001597347"/>
    </source>
</evidence>
<dbReference type="EMBL" id="JBHUEA010000025">
    <property type="protein sequence ID" value="MFD1722689.1"/>
    <property type="molecule type" value="Genomic_DNA"/>
</dbReference>
<feature type="zinc finger region" description="dksA C4-type" evidence="4">
    <location>
        <begin position="86"/>
        <end position="110"/>
    </location>
</feature>
<dbReference type="PANTHER" id="PTHR33823">
    <property type="entry name" value="RNA POLYMERASE-BINDING TRANSCRIPTION FACTOR DKSA-RELATED"/>
    <property type="match status" value="1"/>
</dbReference>
<evidence type="ECO:0000256" key="4">
    <source>
        <dbReference type="PROSITE-ProRule" id="PRU00510"/>
    </source>
</evidence>
<dbReference type="Proteomes" id="UP001597347">
    <property type="component" value="Unassembled WGS sequence"/>
</dbReference>
<gene>
    <name evidence="6" type="ORF">ACFSBI_14125</name>
</gene>
<dbReference type="PROSITE" id="PS51128">
    <property type="entry name" value="ZF_DKSA_2"/>
    <property type="match status" value="1"/>
</dbReference>
<keyword evidence="3" id="KW-0862">Zinc</keyword>
<dbReference type="InterPro" id="IPR000962">
    <property type="entry name" value="Znf_DskA_TraR"/>
</dbReference>
<organism evidence="6 7">
    <name type="scientific">Amnibacterium endophyticum</name>
    <dbReference type="NCBI Taxonomy" id="2109337"/>
    <lineage>
        <taxon>Bacteria</taxon>
        <taxon>Bacillati</taxon>
        <taxon>Actinomycetota</taxon>
        <taxon>Actinomycetes</taxon>
        <taxon>Micrococcales</taxon>
        <taxon>Microbacteriaceae</taxon>
        <taxon>Amnibacterium</taxon>
    </lineage>
</organism>